<reference evidence="8 9" key="1">
    <citation type="journal article" date="2015" name="Nature">
        <title>rRNA introns, odd ribosomes, and small enigmatic genomes across a large radiation of phyla.</title>
        <authorList>
            <person name="Brown C.T."/>
            <person name="Hug L.A."/>
            <person name="Thomas B.C."/>
            <person name="Sharon I."/>
            <person name="Castelle C.J."/>
            <person name="Singh A."/>
            <person name="Wilkins M.J."/>
            <person name="Williams K.H."/>
            <person name="Banfield J.F."/>
        </authorList>
    </citation>
    <scope>NUCLEOTIDE SEQUENCE [LARGE SCALE GENOMIC DNA]</scope>
</reference>
<dbReference type="Pfam" id="PF01649">
    <property type="entry name" value="Ribosomal_S20p"/>
    <property type="match status" value="1"/>
</dbReference>
<dbReference type="NCBIfam" id="TIGR00029">
    <property type="entry name" value="S20"/>
    <property type="match status" value="1"/>
</dbReference>
<name>A0A0G0K2J7_9BACT</name>
<keyword evidence="3 8" id="KW-0689">Ribosomal protein</keyword>
<organism evidence="8 9">
    <name type="scientific">Berkelbacteria bacterium GW2011_GWB1_38_5</name>
    <dbReference type="NCBI Taxonomy" id="1618336"/>
    <lineage>
        <taxon>Bacteria</taxon>
        <taxon>Candidatus Berkelbacteria</taxon>
    </lineage>
</organism>
<keyword evidence="4" id="KW-0687">Ribonucleoprotein</keyword>
<dbReference type="SUPFAM" id="SSF46992">
    <property type="entry name" value="Ribosomal protein S20"/>
    <property type="match status" value="1"/>
</dbReference>
<gene>
    <name evidence="8" type="ORF">US94_C0019G0009</name>
</gene>
<keyword evidence="1" id="KW-0699">rRNA-binding</keyword>
<evidence type="ECO:0000313" key="8">
    <source>
        <dbReference type="EMBL" id="KKQ73943.1"/>
    </source>
</evidence>
<dbReference type="GO" id="GO:1990904">
    <property type="term" value="C:ribonucleoprotein complex"/>
    <property type="evidence" value="ECO:0007669"/>
    <property type="project" value="UniProtKB-KW"/>
</dbReference>
<dbReference type="GO" id="GO:0005840">
    <property type="term" value="C:ribosome"/>
    <property type="evidence" value="ECO:0007669"/>
    <property type="project" value="UniProtKB-KW"/>
</dbReference>
<dbReference type="AlphaFoldDB" id="A0A0G0K2J7"/>
<evidence type="ECO:0000256" key="2">
    <source>
        <dbReference type="ARBA" id="ARBA00022884"/>
    </source>
</evidence>
<evidence type="ECO:0000256" key="7">
    <source>
        <dbReference type="SAM" id="MobiDB-lite"/>
    </source>
</evidence>
<feature type="compositionally biased region" description="Basic residues" evidence="7">
    <location>
        <begin position="103"/>
        <end position="117"/>
    </location>
</feature>
<feature type="region of interest" description="Disordered" evidence="7">
    <location>
        <begin position="70"/>
        <end position="117"/>
    </location>
</feature>
<dbReference type="GO" id="GO:0003735">
    <property type="term" value="F:structural constituent of ribosome"/>
    <property type="evidence" value="ECO:0007669"/>
    <property type="project" value="InterPro"/>
</dbReference>
<proteinExistence type="predicted"/>
<evidence type="ECO:0000256" key="5">
    <source>
        <dbReference type="ARBA" id="ARBA00035136"/>
    </source>
</evidence>
<dbReference type="Gene3D" id="1.20.58.110">
    <property type="entry name" value="Ribosomal protein S20"/>
    <property type="match status" value="1"/>
</dbReference>
<dbReference type="EMBL" id="LBUX01000019">
    <property type="protein sequence ID" value="KKQ73943.1"/>
    <property type="molecule type" value="Genomic_DNA"/>
</dbReference>
<evidence type="ECO:0000256" key="1">
    <source>
        <dbReference type="ARBA" id="ARBA00022730"/>
    </source>
</evidence>
<feature type="compositionally biased region" description="Polar residues" evidence="7">
    <location>
        <begin position="77"/>
        <end position="89"/>
    </location>
</feature>
<keyword evidence="2" id="KW-0694">RNA-binding</keyword>
<dbReference type="InterPro" id="IPR036510">
    <property type="entry name" value="Ribosomal_bS20_sf"/>
</dbReference>
<comment type="caution">
    <text evidence="8">The sequence shown here is derived from an EMBL/GenBank/DDBJ whole genome shotgun (WGS) entry which is preliminary data.</text>
</comment>
<sequence length="117" mass="13271">MPITKSAKKAYVSSERKRAHNLVLKNKLKFSLKKVSKENTNETISTIDKMAKRHIISKNKAGHLKSRLAKKFGTPKKIQTSKSKSQNDNSKIKKTKVTEKPKTTKKLVIKPKISSKK</sequence>
<dbReference type="STRING" id="1618336.US94_C0019G0009"/>
<dbReference type="InterPro" id="IPR002583">
    <property type="entry name" value="Ribosomal_bS20"/>
</dbReference>
<evidence type="ECO:0000256" key="6">
    <source>
        <dbReference type="ARBA" id="ARBA00035343"/>
    </source>
</evidence>
<accession>A0A0G0K2J7</accession>
<evidence type="ECO:0000256" key="3">
    <source>
        <dbReference type="ARBA" id="ARBA00022980"/>
    </source>
</evidence>
<dbReference type="Proteomes" id="UP000034498">
    <property type="component" value="Unassembled WGS sequence"/>
</dbReference>
<evidence type="ECO:0000313" key="9">
    <source>
        <dbReference type="Proteomes" id="UP000034498"/>
    </source>
</evidence>
<protein>
    <recommendedName>
        <fullName evidence="5">Small ribosomal subunit protein bS20</fullName>
    </recommendedName>
    <alternativeName>
        <fullName evidence="6">30S ribosomal protein S20</fullName>
    </alternativeName>
</protein>
<dbReference type="GO" id="GO:0019843">
    <property type="term" value="F:rRNA binding"/>
    <property type="evidence" value="ECO:0007669"/>
    <property type="project" value="UniProtKB-KW"/>
</dbReference>
<dbReference type="GO" id="GO:0006412">
    <property type="term" value="P:translation"/>
    <property type="evidence" value="ECO:0007669"/>
    <property type="project" value="InterPro"/>
</dbReference>
<evidence type="ECO:0000256" key="4">
    <source>
        <dbReference type="ARBA" id="ARBA00023274"/>
    </source>
</evidence>